<name>A0A5N5EZJ2_9ACTN</name>
<dbReference type="InterPro" id="IPR029058">
    <property type="entry name" value="AB_hydrolase_fold"/>
</dbReference>
<dbReference type="EMBL" id="VYUA01000013">
    <property type="protein sequence ID" value="KAB2591464.1"/>
    <property type="molecule type" value="Genomic_DNA"/>
</dbReference>
<comment type="caution">
    <text evidence="2">The sequence shown here is derived from an EMBL/GenBank/DDBJ whole genome shotgun (WGS) entry which is preliminary data.</text>
</comment>
<dbReference type="GO" id="GO:0016787">
    <property type="term" value="F:hydrolase activity"/>
    <property type="evidence" value="ECO:0007669"/>
    <property type="project" value="UniProtKB-KW"/>
</dbReference>
<dbReference type="SUPFAM" id="SSF53474">
    <property type="entry name" value="alpha/beta-Hydrolases"/>
    <property type="match status" value="1"/>
</dbReference>
<evidence type="ECO:0000313" key="2">
    <source>
        <dbReference type="EMBL" id="KAB2591464.1"/>
    </source>
</evidence>
<keyword evidence="3" id="KW-1185">Reference proteome</keyword>
<keyword evidence="2" id="KW-0378">Hydrolase</keyword>
<proteinExistence type="predicted"/>
<dbReference type="AlphaFoldDB" id="A0A5N5EZJ2"/>
<dbReference type="Pfam" id="PF12697">
    <property type="entry name" value="Abhydrolase_6"/>
    <property type="match status" value="1"/>
</dbReference>
<reference evidence="2 3" key="1">
    <citation type="submission" date="2019-09" db="EMBL/GenBank/DDBJ databases">
        <authorList>
            <person name="Liu P."/>
        </authorList>
    </citation>
    <scope>NUCLEOTIDE SEQUENCE [LARGE SCALE GENOMIC DNA]</scope>
    <source>
        <strain evidence="2 3">TRM68085</strain>
    </source>
</reference>
<dbReference type="PANTHER" id="PTHR46438">
    <property type="entry name" value="ALPHA/BETA-HYDROLASES SUPERFAMILY PROTEIN"/>
    <property type="match status" value="1"/>
</dbReference>
<gene>
    <name evidence="2" type="ORF">F5983_16880</name>
</gene>
<dbReference type="Proteomes" id="UP000326907">
    <property type="component" value="Unassembled WGS sequence"/>
</dbReference>
<evidence type="ECO:0000313" key="3">
    <source>
        <dbReference type="Proteomes" id="UP000326907"/>
    </source>
</evidence>
<feature type="domain" description="AB hydrolase-1" evidence="1">
    <location>
        <begin position="57"/>
        <end position="279"/>
    </location>
</feature>
<evidence type="ECO:0000259" key="1">
    <source>
        <dbReference type="Pfam" id="PF12697"/>
    </source>
</evidence>
<sequence>MTSVYRDAKAQREVRRWCEGRIAEWSTPHVRGEVVTSAGVTSFVTAGPEPRDGEPGVVLLPGTNMNAALCLPLVGALARGRCVTVLDLPGQPGLSAGGRPRIRRMTWYGQWLSEALERAAPGPAVAVGHSLGGAVALASGSAQIVGRVLLSSAGITRLRVPAPLLAATVPWLLRPSVPRSTALLRRMAAPGGEVPDHLSTWMDLVARCCRTSLAPPPLPSGLLEQRRAVPALVVAGRCDPFLPPRVLGPSARRRLGAEFGVVEGAGHLLLDEAPDAVLALVEEFCATFATS</sequence>
<organism evidence="2 3">
    <name type="scientific">Streptomyces arboris</name>
    <dbReference type="NCBI Taxonomy" id="2600619"/>
    <lineage>
        <taxon>Bacteria</taxon>
        <taxon>Bacillati</taxon>
        <taxon>Actinomycetota</taxon>
        <taxon>Actinomycetes</taxon>
        <taxon>Kitasatosporales</taxon>
        <taxon>Streptomycetaceae</taxon>
        <taxon>Streptomyces</taxon>
    </lineage>
</organism>
<dbReference type="InterPro" id="IPR000073">
    <property type="entry name" value="AB_hydrolase_1"/>
</dbReference>
<protein>
    <submittedName>
        <fullName evidence="2">Alpha/beta hydrolase</fullName>
    </submittedName>
</protein>
<accession>A0A5N5EZJ2</accession>
<dbReference type="Gene3D" id="3.40.50.1820">
    <property type="entry name" value="alpha/beta hydrolase"/>
    <property type="match status" value="1"/>
</dbReference>